<dbReference type="PANTHER" id="PTHR45640">
    <property type="entry name" value="HEAT SHOCK PROTEIN HSP-12.2-RELATED"/>
    <property type="match status" value="1"/>
</dbReference>
<comment type="similarity">
    <text evidence="2 3">Belongs to the small heat shock protein (HSP20) family.</text>
</comment>
<evidence type="ECO:0000259" key="4">
    <source>
        <dbReference type="PROSITE" id="PS01031"/>
    </source>
</evidence>
<dbReference type="GO" id="GO:0005737">
    <property type="term" value="C:cytoplasm"/>
    <property type="evidence" value="ECO:0007669"/>
    <property type="project" value="TreeGrafter"/>
</dbReference>
<evidence type="ECO:0000256" key="2">
    <source>
        <dbReference type="PROSITE-ProRule" id="PRU00285"/>
    </source>
</evidence>
<protein>
    <submittedName>
        <fullName evidence="5">Lethal2essential for life</fullName>
    </submittedName>
</protein>
<sequence length="195" mass="22572">MSRDMVPINVRDPFWKDPFFSSTWDEFEKMRTEMMNSSKDFWSRVDDDFNNFDESVRRTHEEMDRQMAPLRPQLPNWAIPNESKDSWAPAIAHSKTDDQVIKIKDENEKFEIAMDVSQYRPEELKVTTLNDTISVEGKQEQKTGDGVTESYVTKQFSRKWSLPPQCKSDSVVSNLSSDGVLIITAPKISADRAIK</sequence>
<dbReference type="InterPro" id="IPR001436">
    <property type="entry name" value="Alpha-crystallin/sHSP_animal"/>
</dbReference>
<evidence type="ECO:0000256" key="1">
    <source>
        <dbReference type="ARBA" id="ARBA00023016"/>
    </source>
</evidence>
<dbReference type="EMBL" id="BT076640">
    <property type="protein sequence ID" value="ACO11064.1"/>
    <property type="molecule type" value="mRNA"/>
</dbReference>
<feature type="domain" description="SHSP" evidence="4">
    <location>
        <begin position="91"/>
        <end position="195"/>
    </location>
</feature>
<name>C1BPW1_CALRO</name>
<reference evidence="5" key="1">
    <citation type="submission" date="2009-03" db="EMBL/GenBank/DDBJ databases">
        <title>Caligus rogercresseyi ESTs and full-length cDNAs.</title>
        <authorList>
            <person name="Yasuike M."/>
            <person name="von Schalburg K."/>
            <person name="Cooper G."/>
            <person name="Leong J."/>
            <person name="Jones S.R.M."/>
            <person name="Koop B.F."/>
        </authorList>
    </citation>
    <scope>NUCLEOTIDE SEQUENCE</scope>
    <source>
        <tissue evidence="5">Whole tissue</tissue>
    </source>
</reference>
<dbReference type="GO" id="GO:0042026">
    <property type="term" value="P:protein refolding"/>
    <property type="evidence" value="ECO:0007669"/>
    <property type="project" value="TreeGrafter"/>
</dbReference>
<dbReference type="GO" id="GO:0009408">
    <property type="term" value="P:response to heat"/>
    <property type="evidence" value="ECO:0007669"/>
    <property type="project" value="TreeGrafter"/>
</dbReference>
<dbReference type="CDD" id="cd06526">
    <property type="entry name" value="metazoan_ACD"/>
    <property type="match status" value="1"/>
</dbReference>
<dbReference type="PRINTS" id="PR00299">
    <property type="entry name" value="ACRYSTALLIN"/>
</dbReference>
<evidence type="ECO:0000256" key="3">
    <source>
        <dbReference type="RuleBase" id="RU003616"/>
    </source>
</evidence>
<keyword evidence="1" id="KW-0346">Stress response</keyword>
<dbReference type="SUPFAM" id="SSF49764">
    <property type="entry name" value="HSP20-like chaperones"/>
    <property type="match status" value="1"/>
</dbReference>
<dbReference type="GO" id="GO:0051082">
    <property type="term" value="F:unfolded protein binding"/>
    <property type="evidence" value="ECO:0007669"/>
    <property type="project" value="TreeGrafter"/>
</dbReference>
<dbReference type="PROSITE" id="PS01031">
    <property type="entry name" value="SHSP"/>
    <property type="match status" value="1"/>
</dbReference>
<dbReference type="PANTHER" id="PTHR45640:SF13">
    <property type="entry name" value="HEAT SHOCK PROTEIN 22-RELATED"/>
    <property type="match status" value="1"/>
</dbReference>
<dbReference type="InterPro" id="IPR008978">
    <property type="entry name" value="HSP20-like_chaperone"/>
</dbReference>
<evidence type="ECO:0000313" key="5">
    <source>
        <dbReference type="EMBL" id="ACO11064.1"/>
    </source>
</evidence>
<dbReference type="Gene3D" id="2.60.40.790">
    <property type="match status" value="1"/>
</dbReference>
<accession>C1BPW1</accession>
<dbReference type="InterPro" id="IPR002068">
    <property type="entry name" value="A-crystallin/Hsp20_dom"/>
</dbReference>
<gene>
    <name evidence="5" type="primary">L2EFL</name>
</gene>
<organism evidence="5">
    <name type="scientific">Caligus rogercresseyi</name>
    <name type="common">Sea louse</name>
    <dbReference type="NCBI Taxonomy" id="217165"/>
    <lineage>
        <taxon>Eukaryota</taxon>
        <taxon>Metazoa</taxon>
        <taxon>Ecdysozoa</taxon>
        <taxon>Arthropoda</taxon>
        <taxon>Crustacea</taxon>
        <taxon>Multicrustacea</taxon>
        <taxon>Hexanauplia</taxon>
        <taxon>Copepoda</taxon>
        <taxon>Siphonostomatoida</taxon>
        <taxon>Caligidae</taxon>
        <taxon>Caligus</taxon>
    </lineage>
</organism>
<proteinExistence type="evidence at transcript level"/>
<dbReference type="Pfam" id="PF00011">
    <property type="entry name" value="HSP20"/>
    <property type="match status" value="1"/>
</dbReference>
<dbReference type="GO" id="GO:0005634">
    <property type="term" value="C:nucleus"/>
    <property type="evidence" value="ECO:0007669"/>
    <property type="project" value="TreeGrafter"/>
</dbReference>
<dbReference type="AlphaFoldDB" id="C1BPW1"/>